<organism evidence="2 3">
    <name type="scientific">Ascobolus immersus RN42</name>
    <dbReference type="NCBI Taxonomy" id="1160509"/>
    <lineage>
        <taxon>Eukaryota</taxon>
        <taxon>Fungi</taxon>
        <taxon>Dikarya</taxon>
        <taxon>Ascomycota</taxon>
        <taxon>Pezizomycotina</taxon>
        <taxon>Pezizomycetes</taxon>
        <taxon>Pezizales</taxon>
        <taxon>Ascobolaceae</taxon>
        <taxon>Ascobolus</taxon>
    </lineage>
</organism>
<gene>
    <name evidence="2" type="ORF">BJ508DRAFT_53124</name>
</gene>
<protein>
    <submittedName>
        <fullName evidence="2">Uncharacterized protein</fullName>
    </submittedName>
</protein>
<feature type="transmembrane region" description="Helical" evidence="1">
    <location>
        <begin position="15"/>
        <end position="33"/>
    </location>
</feature>
<evidence type="ECO:0000313" key="2">
    <source>
        <dbReference type="EMBL" id="RPA73336.1"/>
    </source>
</evidence>
<dbReference type="AlphaFoldDB" id="A0A3N4HKA9"/>
<evidence type="ECO:0000313" key="3">
    <source>
        <dbReference type="Proteomes" id="UP000275078"/>
    </source>
</evidence>
<keyword evidence="1" id="KW-1133">Transmembrane helix</keyword>
<feature type="transmembrane region" description="Helical" evidence="1">
    <location>
        <begin position="93"/>
        <end position="117"/>
    </location>
</feature>
<keyword evidence="3" id="KW-1185">Reference proteome</keyword>
<feature type="transmembrane region" description="Helical" evidence="1">
    <location>
        <begin position="54"/>
        <end position="73"/>
    </location>
</feature>
<sequence length="125" mass="14619">MGWTWMGLWPGIRRIPSPWLCSSSSCWLSLSVWKRMMLVENARRDFFRAKDQAVVWYTRSSSCIPVSILIRGFPGEFKLPRSSFIAFVLDLTYSGFFLLLWVGLGFVPPFFLLFYFLCRSYVFCG</sequence>
<dbReference type="Proteomes" id="UP000275078">
    <property type="component" value="Unassembled WGS sequence"/>
</dbReference>
<keyword evidence="1" id="KW-0812">Transmembrane</keyword>
<proteinExistence type="predicted"/>
<accession>A0A3N4HKA9</accession>
<keyword evidence="1" id="KW-0472">Membrane</keyword>
<dbReference type="EMBL" id="ML119825">
    <property type="protein sequence ID" value="RPA73336.1"/>
    <property type="molecule type" value="Genomic_DNA"/>
</dbReference>
<name>A0A3N4HKA9_ASCIM</name>
<evidence type="ECO:0000256" key="1">
    <source>
        <dbReference type="SAM" id="Phobius"/>
    </source>
</evidence>
<reference evidence="2 3" key="1">
    <citation type="journal article" date="2018" name="Nat. Ecol. Evol.">
        <title>Pezizomycetes genomes reveal the molecular basis of ectomycorrhizal truffle lifestyle.</title>
        <authorList>
            <person name="Murat C."/>
            <person name="Payen T."/>
            <person name="Noel B."/>
            <person name="Kuo A."/>
            <person name="Morin E."/>
            <person name="Chen J."/>
            <person name="Kohler A."/>
            <person name="Krizsan K."/>
            <person name="Balestrini R."/>
            <person name="Da Silva C."/>
            <person name="Montanini B."/>
            <person name="Hainaut M."/>
            <person name="Levati E."/>
            <person name="Barry K.W."/>
            <person name="Belfiori B."/>
            <person name="Cichocki N."/>
            <person name="Clum A."/>
            <person name="Dockter R.B."/>
            <person name="Fauchery L."/>
            <person name="Guy J."/>
            <person name="Iotti M."/>
            <person name="Le Tacon F."/>
            <person name="Lindquist E.A."/>
            <person name="Lipzen A."/>
            <person name="Malagnac F."/>
            <person name="Mello A."/>
            <person name="Molinier V."/>
            <person name="Miyauchi S."/>
            <person name="Poulain J."/>
            <person name="Riccioni C."/>
            <person name="Rubini A."/>
            <person name="Sitrit Y."/>
            <person name="Splivallo R."/>
            <person name="Traeger S."/>
            <person name="Wang M."/>
            <person name="Zifcakova L."/>
            <person name="Wipf D."/>
            <person name="Zambonelli A."/>
            <person name="Paolocci F."/>
            <person name="Nowrousian M."/>
            <person name="Ottonello S."/>
            <person name="Baldrian P."/>
            <person name="Spatafora J.W."/>
            <person name="Henrissat B."/>
            <person name="Nagy L.G."/>
            <person name="Aury J.M."/>
            <person name="Wincker P."/>
            <person name="Grigoriev I.V."/>
            <person name="Bonfante P."/>
            <person name="Martin F.M."/>
        </authorList>
    </citation>
    <scope>NUCLEOTIDE SEQUENCE [LARGE SCALE GENOMIC DNA]</scope>
    <source>
        <strain evidence="2 3">RN42</strain>
    </source>
</reference>